<protein>
    <recommendedName>
        <fullName evidence="3">VWFD domain-containing protein</fullName>
    </recommendedName>
</protein>
<dbReference type="GO" id="GO:0046373">
    <property type="term" value="P:L-arabinose metabolic process"/>
    <property type="evidence" value="ECO:0007669"/>
    <property type="project" value="InterPro"/>
</dbReference>
<organism evidence="4 5">
    <name type="scientific">Synaphobranchus kaupii</name>
    <name type="common">Kaup's arrowtooth eel</name>
    <dbReference type="NCBI Taxonomy" id="118154"/>
    <lineage>
        <taxon>Eukaryota</taxon>
        <taxon>Metazoa</taxon>
        <taxon>Chordata</taxon>
        <taxon>Craniata</taxon>
        <taxon>Vertebrata</taxon>
        <taxon>Euteleostomi</taxon>
        <taxon>Actinopterygii</taxon>
        <taxon>Neopterygii</taxon>
        <taxon>Teleostei</taxon>
        <taxon>Anguilliformes</taxon>
        <taxon>Synaphobranchidae</taxon>
        <taxon>Synaphobranchus</taxon>
    </lineage>
</organism>
<dbReference type="SUPFAM" id="SSF57603">
    <property type="entry name" value="FnI-like domain"/>
    <property type="match status" value="1"/>
</dbReference>
<dbReference type="InterPro" id="IPR007934">
    <property type="entry name" value="AbfB_ABD"/>
</dbReference>
<dbReference type="SUPFAM" id="SSF110221">
    <property type="entry name" value="AbfB domain"/>
    <property type="match status" value="1"/>
</dbReference>
<dbReference type="CDD" id="cd19941">
    <property type="entry name" value="TIL"/>
    <property type="match status" value="1"/>
</dbReference>
<dbReference type="Pfam" id="PF00094">
    <property type="entry name" value="VWD"/>
    <property type="match status" value="1"/>
</dbReference>
<dbReference type="InterPro" id="IPR036195">
    <property type="entry name" value="AbfB_ABD_sf"/>
</dbReference>
<dbReference type="OrthoDB" id="8921018at2759"/>
<dbReference type="EMBL" id="JAINUF010000016">
    <property type="protein sequence ID" value="KAJ8340067.1"/>
    <property type="molecule type" value="Genomic_DNA"/>
</dbReference>
<dbReference type="PROSITE" id="PS51233">
    <property type="entry name" value="VWFD"/>
    <property type="match status" value="1"/>
</dbReference>
<accession>A0A9Q1IHK8</accession>
<keyword evidence="1" id="KW-1015">Disulfide bond</keyword>
<dbReference type="PANTHER" id="PTHR11339:SF228">
    <property type="entry name" value="OTOGELIN"/>
    <property type="match status" value="1"/>
</dbReference>
<gene>
    <name evidence="4" type="ORF">SKAU_G00347000</name>
</gene>
<evidence type="ECO:0000313" key="4">
    <source>
        <dbReference type="EMBL" id="KAJ8340067.1"/>
    </source>
</evidence>
<dbReference type="Gene3D" id="2.80.10.50">
    <property type="match status" value="1"/>
</dbReference>
<dbReference type="Pfam" id="PF08742">
    <property type="entry name" value="C8"/>
    <property type="match status" value="1"/>
</dbReference>
<dbReference type="GO" id="GO:0031012">
    <property type="term" value="C:extracellular matrix"/>
    <property type="evidence" value="ECO:0007669"/>
    <property type="project" value="TreeGrafter"/>
</dbReference>
<dbReference type="InterPro" id="IPR014853">
    <property type="entry name" value="VWF/SSPO/ZAN-like_Cys-rich_dom"/>
</dbReference>
<dbReference type="GO" id="GO:0005615">
    <property type="term" value="C:extracellular space"/>
    <property type="evidence" value="ECO:0007669"/>
    <property type="project" value="TreeGrafter"/>
</dbReference>
<evidence type="ECO:0000313" key="5">
    <source>
        <dbReference type="Proteomes" id="UP001152622"/>
    </source>
</evidence>
<reference evidence="4" key="1">
    <citation type="journal article" date="2023" name="Science">
        <title>Genome structures resolve the early diversification of teleost fishes.</title>
        <authorList>
            <person name="Parey E."/>
            <person name="Louis A."/>
            <person name="Montfort J."/>
            <person name="Bouchez O."/>
            <person name="Roques C."/>
            <person name="Iampietro C."/>
            <person name="Lluch J."/>
            <person name="Castinel A."/>
            <person name="Donnadieu C."/>
            <person name="Desvignes T."/>
            <person name="Floi Bucao C."/>
            <person name="Jouanno E."/>
            <person name="Wen M."/>
            <person name="Mejri S."/>
            <person name="Dirks R."/>
            <person name="Jansen H."/>
            <person name="Henkel C."/>
            <person name="Chen W.J."/>
            <person name="Zahm M."/>
            <person name="Cabau C."/>
            <person name="Klopp C."/>
            <person name="Thompson A.W."/>
            <person name="Robinson-Rechavi M."/>
            <person name="Braasch I."/>
            <person name="Lecointre G."/>
            <person name="Bobe J."/>
            <person name="Postlethwait J.H."/>
            <person name="Berthelot C."/>
            <person name="Roest Crollius H."/>
            <person name="Guiguen Y."/>
        </authorList>
    </citation>
    <scope>NUCLEOTIDE SEQUENCE</scope>
    <source>
        <strain evidence="4">WJC10195</strain>
    </source>
</reference>
<dbReference type="GO" id="GO:0046556">
    <property type="term" value="F:alpha-L-arabinofuranosidase activity"/>
    <property type="evidence" value="ECO:0007669"/>
    <property type="project" value="InterPro"/>
</dbReference>
<dbReference type="AlphaFoldDB" id="A0A9Q1IHK8"/>
<proteinExistence type="predicted"/>
<dbReference type="InterPro" id="IPR050780">
    <property type="entry name" value="Mucin_vWF_Thrombospondin_sf"/>
</dbReference>
<dbReference type="SMART" id="SM00832">
    <property type="entry name" value="C8"/>
    <property type="match status" value="1"/>
</dbReference>
<dbReference type="SUPFAM" id="SSF57567">
    <property type="entry name" value="Serine protease inhibitors"/>
    <property type="match status" value="1"/>
</dbReference>
<dbReference type="Proteomes" id="UP001152622">
    <property type="component" value="Chromosome 16"/>
</dbReference>
<evidence type="ECO:0000256" key="1">
    <source>
        <dbReference type="ARBA" id="ARBA00023157"/>
    </source>
</evidence>
<evidence type="ECO:0000259" key="3">
    <source>
        <dbReference type="PROSITE" id="PS51233"/>
    </source>
</evidence>
<evidence type="ECO:0000256" key="2">
    <source>
        <dbReference type="ARBA" id="ARBA00023180"/>
    </source>
</evidence>
<keyword evidence="5" id="KW-1185">Reference proteome</keyword>
<dbReference type="InterPro" id="IPR036084">
    <property type="entry name" value="Ser_inhib-like_sf"/>
</dbReference>
<dbReference type="Pfam" id="PF05270">
    <property type="entry name" value="AbfB"/>
    <property type="match status" value="1"/>
</dbReference>
<dbReference type="PANTHER" id="PTHR11339">
    <property type="entry name" value="EXTRACELLULAR MATRIX GLYCOPROTEIN RELATED"/>
    <property type="match status" value="1"/>
</dbReference>
<feature type="domain" description="VWFD" evidence="3">
    <location>
        <begin position="106"/>
        <end position="287"/>
    </location>
</feature>
<keyword evidence="2" id="KW-0325">Glycoprotein</keyword>
<name>A0A9Q1IHK8_SYNKA</name>
<dbReference type="InterPro" id="IPR001846">
    <property type="entry name" value="VWF_type-D"/>
</dbReference>
<sequence length="476" mass="52837">MCPPGQRYLDCDDLADAPALGSGLACEQTCESHLLNLTCSAHEPCIPGCACPPGLLKHGDECFQPEACPCFWKGKEYYPGDKVTSACHHCVCQHGSFQCSFQPCPSMCTTYGDRHYRTFDGLLFDYIGACKVYLVKSSVDLPMSVTAENVDCYNSGVTCRKSLLINIGRSVIAFDDDSGKPNPSSLIDRTKVVLIWRAGYFTIVHIPEDDITVLWDRKTTIHIQAGPRWQCVNSPEIRHPCSLSPLREPFAKRQCGILLSEAFEICHPVVDVTWFYMNCLMDTCSCNRGGDCECFCTSVSAYAHRCCQEGVAVDWRSPAVCLLGKGPYKLVTFRDRATALAANTSGGVVVPLRGALSAAGITALFMMTPGLSRARPHDTSLVSFEAAGRPNYFVRVQRGGQLELAKFQESRSFQDQSTFILHRDTWISGYDSLESFARPGFFLHYTRSRLRLMKYNHSDGFRRATLFRLTGKCTDA</sequence>
<comment type="caution">
    <text evidence="4">The sequence shown here is derived from an EMBL/GenBank/DDBJ whole genome shotgun (WGS) entry which is preliminary data.</text>
</comment>
<dbReference type="SMART" id="SM00216">
    <property type="entry name" value="VWD"/>
    <property type="match status" value="1"/>
</dbReference>